<gene>
    <name evidence="1" type="ORF">XCR1_790034</name>
</gene>
<dbReference type="RefSeq" id="WP_038268221.1">
    <property type="nucleotide sequence ID" value="NZ_CAWLVK010000474.1"/>
</dbReference>
<protein>
    <recommendedName>
        <fullName evidence="3">N-acetyltransferase domain-containing protein</fullName>
    </recommendedName>
</protein>
<dbReference type="SUPFAM" id="SSF55729">
    <property type="entry name" value="Acyl-CoA N-acyltransferases (Nat)"/>
    <property type="match status" value="1"/>
</dbReference>
<sequence length="212" mass="24303">MIFETGYSHARWSVVIREVPLFQGIREAAKININISNNRWEYQSANYREVVDEKKESCEVQQKNREERGSWNRKCNSAVRMLDSIKYLLRERLSESESSEQDKLSCFVAYIGKQAVGILIFSWESESPRVKLISTHPGSRNCGILLMEKAVNESKKLGKNGVVCLSPIDGSEIAYLGMGFDVYKNGDLILRPDKKSELWYLMDGTYICRKAT</sequence>
<reference evidence="1 2" key="1">
    <citation type="submission" date="2013-11" db="EMBL/GenBank/DDBJ databases">
        <title>Draft genome sequence and annotation of the entomopathogenic bacterium, Xenorhabdus cabanillasi strain JM26.</title>
        <authorList>
            <person name="Gualtieri M."/>
            <person name="Ogier J.C."/>
            <person name="Pages S."/>
            <person name="Givaudan A."/>
            <person name="Gaudriault S."/>
        </authorList>
    </citation>
    <scope>NUCLEOTIDE SEQUENCE [LARGE SCALE GENOMIC DNA]</scope>
    <source>
        <strain evidence="1 2">JM26</strain>
    </source>
</reference>
<dbReference type="Proteomes" id="UP000019197">
    <property type="component" value="Unassembled WGS sequence"/>
</dbReference>
<dbReference type="OrthoDB" id="9972240at2"/>
<name>W1J812_9GAMM</name>
<comment type="caution">
    <text evidence="1">The sequence shown here is derived from an EMBL/GenBank/DDBJ whole genome shotgun (WGS) entry which is preliminary data.</text>
</comment>
<dbReference type="CDD" id="cd04301">
    <property type="entry name" value="NAT_SF"/>
    <property type="match status" value="1"/>
</dbReference>
<dbReference type="AlphaFoldDB" id="W1J812"/>
<evidence type="ECO:0000313" key="1">
    <source>
        <dbReference type="EMBL" id="CDL86887.1"/>
    </source>
</evidence>
<evidence type="ECO:0000313" key="2">
    <source>
        <dbReference type="Proteomes" id="UP000019197"/>
    </source>
</evidence>
<dbReference type="EMBL" id="CBXE010000474">
    <property type="protein sequence ID" value="CDL86887.1"/>
    <property type="molecule type" value="Genomic_DNA"/>
</dbReference>
<proteinExistence type="predicted"/>
<organism evidence="1 2">
    <name type="scientific">Xenorhabdus cabanillasii JM26</name>
    <dbReference type="NCBI Taxonomy" id="1427517"/>
    <lineage>
        <taxon>Bacteria</taxon>
        <taxon>Pseudomonadati</taxon>
        <taxon>Pseudomonadota</taxon>
        <taxon>Gammaproteobacteria</taxon>
        <taxon>Enterobacterales</taxon>
        <taxon>Morganellaceae</taxon>
        <taxon>Xenorhabdus</taxon>
    </lineage>
</organism>
<dbReference type="InterPro" id="IPR016181">
    <property type="entry name" value="Acyl_CoA_acyltransferase"/>
</dbReference>
<evidence type="ECO:0008006" key="3">
    <source>
        <dbReference type="Google" id="ProtNLM"/>
    </source>
</evidence>
<accession>W1J812</accession>
<dbReference type="Gene3D" id="3.40.630.30">
    <property type="match status" value="1"/>
</dbReference>